<sequence length="353" mass="37052">MIKRHFAYLACAAAVVGTGIGAAPPLESSKTHVVRPGQSIQKAVDAARPGDTVLLSPGTYHESVRVTTSGLTLRGTGKRPVVIRPATTKAANSCAQAGNGICVEGTSSRPVEGTTITGLILTGFAKNGLWASHTDRLTVRRVTAEKNGQWGIAQQRSVRGLFTYNTARNNGDAGVFLANTVTEEGGATDSLGAVVARNRLEGNRIGLTVRRLRNMTVAYNHATGNCAAVFVVGDETPPRAGALTVRDNRILANNKHCPKTPRLPFLQGSGIVLTGAEDTLVTRNEVADNKGTSPLSGGVVLFKSMVGAKNERNRITDNTLRNNSPADLVNADTAKNNTFQGNTCTVSKPAGLC</sequence>
<comment type="caution">
    <text evidence="3">The sequence shown here is derived from an EMBL/GenBank/DDBJ whole genome shotgun (WGS) entry which is preliminary data.</text>
</comment>
<gene>
    <name evidence="3" type="ORF">ACFPZJ_06820</name>
</gene>
<dbReference type="Pfam" id="PF13229">
    <property type="entry name" value="Beta_helix"/>
    <property type="match status" value="1"/>
</dbReference>
<dbReference type="InterPro" id="IPR006626">
    <property type="entry name" value="PbH1"/>
</dbReference>
<evidence type="ECO:0000256" key="1">
    <source>
        <dbReference type="SAM" id="SignalP"/>
    </source>
</evidence>
<dbReference type="InterPro" id="IPR011050">
    <property type="entry name" value="Pectin_lyase_fold/virulence"/>
</dbReference>
<organism evidence="3 4">
    <name type="scientific">Streptomyces bullii</name>
    <dbReference type="NCBI Taxonomy" id="349910"/>
    <lineage>
        <taxon>Bacteria</taxon>
        <taxon>Bacillati</taxon>
        <taxon>Actinomycetota</taxon>
        <taxon>Actinomycetes</taxon>
        <taxon>Kitasatosporales</taxon>
        <taxon>Streptomycetaceae</taxon>
        <taxon>Streptomyces</taxon>
    </lineage>
</organism>
<accession>A0ABW0UL92</accession>
<keyword evidence="4" id="KW-1185">Reference proteome</keyword>
<dbReference type="SMART" id="SM00710">
    <property type="entry name" value="PbH1"/>
    <property type="match status" value="7"/>
</dbReference>
<proteinExistence type="predicted"/>
<dbReference type="InterPro" id="IPR012334">
    <property type="entry name" value="Pectin_lyas_fold"/>
</dbReference>
<feature type="signal peptide" evidence="1">
    <location>
        <begin position="1"/>
        <end position="22"/>
    </location>
</feature>
<evidence type="ECO:0000313" key="3">
    <source>
        <dbReference type="EMBL" id="MFC5633509.1"/>
    </source>
</evidence>
<dbReference type="EMBL" id="JBHSNY010000002">
    <property type="protein sequence ID" value="MFC5633509.1"/>
    <property type="molecule type" value="Genomic_DNA"/>
</dbReference>
<keyword evidence="1" id="KW-0732">Signal</keyword>
<dbReference type="RefSeq" id="WP_381018621.1">
    <property type="nucleotide sequence ID" value="NZ_JBHSNY010000002.1"/>
</dbReference>
<protein>
    <submittedName>
        <fullName evidence="3">Nitrous oxide reductase family maturation protein NosD</fullName>
    </submittedName>
</protein>
<name>A0ABW0UL92_9ACTN</name>
<dbReference type="Gene3D" id="2.160.20.10">
    <property type="entry name" value="Single-stranded right-handed beta-helix, Pectin lyase-like"/>
    <property type="match status" value="1"/>
</dbReference>
<evidence type="ECO:0000313" key="4">
    <source>
        <dbReference type="Proteomes" id="UP001596154"/>
    </source>
</evidence>
<dbReference type="InterPro" id="IPR039448">
    <property type="entry name" value="Beta_helix"/>
</dbReference>
<feature type="domain" description="Right handed beta helix" evidence="2">
    <location>
        <begin position="97"/>
        <end position="248"/>
    </location>
</feature>
<dbReference type="SUPFAM" id="SSF51126">
    <property type="entry name" value="Pectin lyase-like"/>
    <property type="match status" value="1"/>
</dbReference>
<evidence type="ECO:0000259" key="2">
    <source>
        <dbReference type="Pfam" id="PF13229"/>
    </source>
</evidence>
<reference evidence="4" key="1">
    <citation type="journal article" date="2019" name="Int. J. Syst. Evol. Microbiol.">
        <title>The Global Catalogue of Microorganisms (GCM) 10K type strain sequencing project: providing services to taxonomists for standard genome sequencing and annotation.</title>
        <authorList>
            <consortium name="The Broad Institute Genomics Platform"/>
            <consortium name="The Broad Institute Genome Sequencing Center for Infectious Disease"/>
            <person name="Wu L."/>
            <person name="Ma J."/>
        </authorList>
    </citation>
    <scope>NUCLEOTIDE SEQUENCE [LARGE SCALE GENOMIC DNA]</scope>
    <source>
        <strain evidence="4">CGMCC 4.7248</strain>
    </source>
</reference>
<feature type="chain" id="PRO_5045535501" evidence="1">
    <location>
        <begin position="23"/>
        <end position="353"/>
    </location>
</feature>
<dbReference type="Proteomes" id="UP001596154">
    <property type="component" value="Unassembled WGS sequence"/>
</dbReference>